<dbReference type="RefSeq" id="WP_029193740.1">
    <property type="nucleotide sequence ID" value="NZ_JAMDMW010000108.1"/>
</dbReference>
<feature type="transmembrane region" description="Helical" evidence="6">
    <location>
        <begin position="419"/>
        <end position="440"/>
    </location>
</feature>
<dbReference type="PANTHER" id="PTHR42718:SF9">
    <property type="entry name" value="MAJOR FACILITATOR SUPERFAMILY MULTIDRUG TRANSPORTER MFSC"/>
    <property type="match status" value="1"/>
</dbReference>
<feature type="domain" description="Major facilitator superfamily (MFS) profile" evidence="7">
    <location>
        <begin position="10"/>
        <end position="445"/>
    </location>
</feature>
<evidence type="ECO:0000256" key="3">
    <source>
        <dbReference type="ARBA" id="ARBA00022692"/>
    </source>
</evidence>
<evidence type="ECO:0000313" key="9">
    <source>
        <dbReference type="Proteomes" id="UP001527099"/>
    </source>
</evidence>
<evidence type="ECO:0000313" key="8">
    <source>
        <dbReference type="EMBL" id="MCY9691621.1"/>
    </source>
</evidence>
<feature type="transmembrane region" description="Helical" evidence="6">
    <location>
        <begin position="223"/>
        <end position="241"/>
    </location>
</feature>
<evidence type="ECO:0000256" key="4">
    <source>
        <dbReference type="ARBA" id="ARBA00022989"/>
    </source>
</evidence>
<dbReference type="SUPFAM" id="SSF103473">
    <property type="entry name" value="MFS general substrate transporter"/>
    <property type="match status" value="1"/>
</dbReference>
<evidence type="ECO:0000256" key="6">
    <source>
        <dbReference type="SAM" id="Phobius"/>
    </source>
</evidence>
<dbReference type="PROSITE" id="PS00216">
    <property type="entry name" value="SUGAR_TRANSPORT_1"/>
    <property type="match status" value="1"/>
</dbReference>
<name>A0ABT4G619_9BACL</name>
<comment type="caution">
    <text evidence="8">The sequence shown here is derived from an EMBL/GenBank/DDBJ whole genome shotgun (WGS) entry which is preliminary data.</text>
</comment>
<organism evidence="8 9">
    <name type="scientific">Paenibacillus alginolyticus</name>
    <dbReference type="NCBI Taxonomy" id="59839"/>
    <lineage>
        <taxon>Bacteria</taxon>
        <taxon>Bacillati</taxon>
        <taxon>Bacillota</taxon>
        <taxon>Bacilli</taxon>
        <taxon>Bacillales</taxon>
        <taxon>Paenibacillaceae</taxon>
        <taxon>Paenibacillus</taxon>
    </lineage>
</organism>
<dbReference type="InterPro" id="IPR020846">
    <property type="entry name" value="MFS_dom"/>
</dbReference>
<feature type="transmembrane region" description="Helical" evidence="6">
    <location>
        <begin position="99"/>
        <end position="122"/>
    </location>
</feature>
<evidence type="ECO:0000256" key="2">
    <source>
        <dbReference type="ARBA" id="ARBA00022448"/>
    </source>
</evidence>
<feature type="transmembrane region" description="Helical" evidence="6">
    <location>
        <begin position="352"/>
        <end position="372"/>
    </location>
</feature>
<feature type="transmembrane region" description="Helical" evidence="6">
    <location>
        <begin position="43"/>
        <end position="64"/>
    </location>
</feature>
<evidence type="ECO:0000256" key="1">
    <source>
        <dbReference type="ARBA" id="ARBA00004651"/>
    </source>
</evidence>
<keyword evidence="9" id="KW-1185">Reference proteome</keyword>
<dbReference type="PROSITE" id="PS50850">
    <property type="entry name" value="MFS"/>
    <property type="match status" value="1"/>
</dbReference>
<dbReference type="PANTHER" id="PTHR42718">
    <property type="entry name" value="MAJOR FACILITATOR SUPERFAMILY MULTIDRUG TRANSPORTER MFSC"/>
    <property type="match status" value="1"/>
</dbReference>
<dbReference type="Gene3D" id="1.20.1250.20">
    <property type="entry name" value="MFS general substrate transporter like domains"/>
    <property type="match status" value="1"/>
</dbReference>
<feature type="transmembrane region" description="Helical" evidence="6">
    <location>
        <begin position="328"/>
        <end position="346"/>
    </location>
</feature>
<evidence type="ECO:0000259" key="7">
    <source>
        <dbReference type="PROSITE" id="PS50850"/>
    </source>
</evidence>
<dbReference type="InterPro" id="IPR036259">
    <property type="entry name" value="MFS_trans_sf"/>
</dbReference>
<dbReference type="CDD" id="cd17321">
    <property type="entry name" value="MFS_MMR_MDR_like"/>
    <property type="match status" value="1"/>
</dbReference>
<keyword evidence="3 6" id="KW-0812">Transmembrane</keyword>
<feature type="transmembrane region" description="Helical" evidence="6">
    <location>
        <begin position="134"/>
        <end position="156"/>
    </location>
</feature>
<keyword evidence="2" id="KW-0813">Transport</keyword>
<evidence type="ECO:0000256" key="5">
    <source>
        <dbReference type="ARBA" id="ARBA00023136"/>
    </source>
</evidence>
<dbReference type="Gene3D" id="1.20.1720.10">
    <property type="entry name" value="Multidrug resistance protein D"/>
    <property type="match status" value="1"/>
</dbReference>
<comment type="subcellular location">
    <subcellularLocation>
        <location evidence="1">Cell membrane</location>
        <topology evidence="1">Multi-pass membrane protein</topology>
    </subcellularLocation>
</comment>
<dbReference type="EMBL" id="JAMDMX010000002">
    <property type="protein sequence ID" value="MCY9691621.1"/>
    <property type="molecule type" value="Genomic_DNA"/>
</dbReference>
<feature type="transmembrane region" description="Helical" evidence="6">
    <location>
        <begin position="297"/>
        <end position="316"/>
    </location>
</feature>
<dbReference type="Proteomes" id="UP001527099">
    <property type="component" value="Unassembled WGS sequence"/>
</dbReference>
<reference evidence="8 9" key="1">
    <citation type="submission" date="2022-05" db="EMBL/GenBank/DDBJ databases">
        <title>Genome Sequencing of Bee-Associated Microbes.</title>
        <authorList>
            <person name="Dunlap C."/>
        </authorList>
    </citation>
    <scope>NUCLEOTIDE SEQUENCE [LARGE SCALE GENOMIC DNA]</scope>
    <source>
        <strain evidence="8 9">NRRL B-14421</strain>
    </source>
</reference>
<sequence>MFNKNKQLWLITAVGLGVLLNPLNTSMISVAFSRLQTEFHVTYSAISWLIATYYVASAIAQPIMGKISDIYGRKRIFLVGLALVTVSSMLAPLSPSIGWLIGFRVIQAIGTSSLYPAGMGIIRSSITDNQARALSVMSIFSSTSAALGPSIGGFLIQYGDWPAIFIVNFPVILIALLLSIKILPKDGPRKSLSKSGLDLWGIAFFAALIVSWLFFFLSFEKRINYWYLFTSLVLSYLFYKFELKRTQPFIDVIFLKKNLNVCLVYVQFICVNIVFYSIMFSIPSYLQQVRHFDAQQVGMMMLALSGLGIFTTPLVGRWIDHSGSKTPLITGSLIVMAGSLLILLIHENLASLAIFAVLSVFGLSSGFQNLGLQTALYSYVSAAETGIASGLFMTSRFMGTILSSSLLGAIFSHEITTQRLHAMAIVCAVISLATLALSILMPSHSIRTKAVQSR</sequence>
<gene>
    <name evidence="8" type="ORF">M5X19_01590</name>
</gene>
<keyword evidence="5 6" id="KW-0472">Membrane</keyword>
<feature type="transmembrane region" description="Helical" evidence="6">
    <location>
        <begin position="162"/>
        <end position="184"/>
    </location>
</feature>
<dbReference type="InterPro" id="IPR011701">
    <property type="entry name" value="MFS"/>
</dbReference>
<dbReference type="InterPro" id="IPR005829">
    <property type="entry name" value="Sugar_transporter_CS"/>
</dbReference>
<dbReference type="Pfam" id="PF07690">
    <property type="entry name" value="MFS_1"/>
    <property type="match status" value="1"/>
</dbReference>
<proteinExistence type="predicted"/>
<accession>A0ABT4G619</accession>
<feature type="transmembrane region" description="Helical" evidence="6">
    <location>
        <begin position="262"/>
        <end position="285"/>
    </location>
</feature>
<feature type="transmembrane region" description="Helical" evidence="6">
    <location>
        <begin position="76"/>
        <end position="93"/>
    </location>
</feature>
<keyword evidence="4 6" id="KW-1133">Transmembrane helix</keyword>
<feature type="transmembrane region" description="Helical" evidence="6">
    <location>
        <begin position="196"/>
        <end position="217"/>
    </location>
</feature>
<protein>
    <submittedName>
        <fullName evidence="8">MFS transporter</fullName>
    </submittedName>
</protein>